<dbReference type="PANTHER" id="PTHR10887">
    <property type="entry name" value="DNA2/NAM7 HELICASE FAMILY"/>
    <property type="match status" value="1"/>
</dbReference>
<feature type="domain" description="DNA2/NAM7 helicase-like C-terminal" evidence="4">
    <location>
        <begin position="309"/>
        <end position="497"/>
    </location>
</feature>
<dbReference type="Pfam" id="PF13086">
    <property type="entry name" value="AAA_11"/>
    <property type="match status" value="1"/>
</dbReference>
<evidence type="ECO:0000313" key="6">
    <source>
        <dbReference type="Proteomes" id="UP000700596"/>
    </source>
</evidence>
<dbReference type="InterPro" id="IPR047187">
    <property type="entry name" value="SF1_C_Upf1"/>
</dbReference>
<dbReference type="GO" id="GO:0005829">
    <property type="term" value="C:cytosol"/>
    <property type="evidence" value="ECO:0007669"/>
    <property type="project" value="TreeGrafter"/>
</dbReference>
<dbReference type="InterPro" id="IPR027417">
    <property type="entry name" value="P-loop_NTPase"/>
</dbReference>
<organism evidence="5 6">
    <name type="scientific">Dendryphion nanum</name>
    <dbReference type="NCBI Taxonomy" id="256645"/>
    <lineage>
        <taxon>Eukaryota</taxon>
        <taxon>Fungi</taxon>
        <taxon>Dikarya</taxon>
        <taxon>Ascomycota</taxon>
        <taxon>Pezizomycotina</taxon>
        <taxon>Dothideomycetes</taxon>
        <taxon>Pleosporomycetidae</taxon>
        <taxon>Pleosporales</taxon>
        <taxon>Torulaceae</taxon>
        <taxon>Dendryphion</taxon>
    </lineage>
</organism>
<keyword evidence="1" id="KW-0347">Helicase</keyword>
<dbReference type="Gene3D" id="3.40.50.300">
    <property type="entry name" value="P-loop containing nucleotide triphosphate hydrolases"/>
    <property type="match status" value="2"/>
</dbReference>
<accession>A0A9P9EDF1</accession>
<dbReference type="CDD" id="cd18808">
    <property type="entry name" value="SF1_C_Upf1"/>
    <property type="match status" value="1"/>
</dbReference>
<comment type="caution">
    <text evidence="5">The sequence shown here is derived from an EMBL/GenBank/DDBJ whole genome shotgun (WGS) entry which is preliminary data.</text>
</comment>
<evidence type="ECO:0000259" key="3">
    <source>
        <dbReference type="Pfam" id="PF13086"/>
    </source>
</evidence>
<name>A0A9P9EDF1_9PLEO</name>
<protein>
    <submittedName>
        <fullName evidence="5">P-loop containing nucleoside triphosphate hydrolase protein</fullName>
    </submittedName>
</protein>
<proteinExistence type="predicted"/>
<dbReference type="AlphaFoldDB" id="A0A9P9EDF1"/>
<evidence type="ECO:0000256" key="2">
    <source>
        <dbReference type="SAM" id="MobiDB-lite"/>
    </source>
</evidence>
<dbReference type="GO" id="GO:0016787">
    <property type="term" value="F:hydrolase activity"/>
    <property type="evidence" value="ECO:0007669"/>
    <property type="project" value="UniProtKB-KW"/>
</dbReference>
<evidence type="ECO:0000256" key="1">
    <source>
        <dbReference type="ARBA" id="ARBA00022806"/>
    </source>
</evidence>
<dbReference type="Proteomes" id="UP000700596">
    <property type="component" value="Unassembled WGS sequence"/>
</dbReference>
<feature type="region of interest" description="Disordered" evidence="2">
    <location>
        <begin position="535"/>
        <end position="587"/>
    </location>
</feature>
<dbReference type="OrthoDB" id="6513042at2759"/>
<dbReference type="SUPFAM" id="SSF52540">
    <property type="entry name" value="P-loop containing nucleoside triphosphate hydrolases"/>
    <property type="match status" value="1"/>
</dbReference>
<evidence type="ECO:0000259" key="4">
    <source>
        <dbReference type="Pfam" id="PF13087"/>
    </source>
</evidence>
<dbReference type="InterPro" id="IPR041677">
    <property type="entry name" value="DNA2/NAM7_AAA_11"/>
</dbReference>
<dbReference type="InterPro" id="IPR045055">
    <property type="entry name" value="DNA2/NAM7-like"/>
</dbReference>
<dbReference type="InterPro" id="IPR041679">
    <property type="entry name" value="DNA2/NAM7-like_C"/>
</dbReference>
<dbReference type="PANTHER" id="PTHR10887:SF322">
    <property type="entry name" value="HELICASE MOV-10"/>
    <property type="match status" value="1"/>
</dbReference>
<evidence type="ECO:0000313" key="5">
    <source>
        <dbReference type="EMBL" id="KAH7135397.1"/>
    </source>
</evidence>
<dbReference type="EMBL" id="JAGMWT010000002">
    <property type="protein sequence ID" value="KAH7135397.1"/>
    <property type="molecule type" value="Genomic_DNA"/>
</dbReference>
<feature type="compositionally biased region" description="Acidic residues" evidence="2">
    <location>
        <begin position="548"/>
        <end position="587"/>
    </location>
</feature>
<gene>
    <name evidence="5" type="ORF">B0J11DRAFT_547340</name>
</gene>
<keyword evidence="6" id="KW-1185">Reference proteome</keyword>
<dbReference type="Pfam" id="PF13087">
    <property type="entry name" value="AAA_12"/>
    <property type="match status" value="1"/>
</dbReference>
<feature type="domain" description="DNA2/NAM7 helicase helicase" evidence="3">
    <location>
        <begin position="39"/>
        <end position="108"/>
    </location>
</feature>
<reference evidence="5" key="1">
    <citation type="journal article" date="2021" name="Nat. Commun.">
        <title>Genetic determinants of endophytism in the Arabidopsis root mycobiome.</title>
        <authorList>
            <person name="Mesny F."/>
            <person name="Miyauchi S."/>
            <person name="Thiergart T."/>
            <person name="Pickel B."/>
            <person name="Atanasova L."/>
            <person name="Karlsson M."/>
            <person name="Huettel B."/>
            <person name="Barry K.W."/>
            <person name="Haridas S."/>
            <person name="Chen C."/>
            <person name="Bauer D."/>
            <person name="Andreopoulos W."/>
            <person name="Pangilinan J."/>
            <person name="LaButti K."/>
            <person name="Riley R."/>
            <person name="Lipzen A."/>
            <person name="Clum A."/>
            <person name="Drula E."/>
            <person name="Henrissat B."/>
            <person name="Kohler A."/>
            <person name="Grigoriev I.V."/>
            <person name="Martin F.M."/>
            <person name="Hacquard S."/>
        </authorList>
    </citation>
    <scope>NUCLEOTIDE SEQUENCE</scope>
    <source>
        <strain evidence="5">MPI-CAGE-CH-0243</strain>
    </source>
</reference>
<keyword evidence="5" id="KW-0378">Hydrolase</keyword>
<keyword evidence="1" id="KW-0547">Nucleotide-binding</keyword>
<keyword evidence="1" id="KW-0067">ATP-binding</keyword>
<sequence>MRNDWIRRMLFPIETDGKIQTKLRKHSLRYGGFVDPVLNYEQAHGVISASSQDYGVLPFIISGPPGTGKTKTIVEVALQLLKTPNISHILIVAPSESAADTLADRLRIRLDNKQLLRLNGPWRNEIEVLSGLSRYCCLRKDRFAIPHFAVPHFADLMRYNVVITSARDVSLLADARVTNSDLYNIEKMMQNTFHPENHRSPTGLHWGALLMDEAAQATELDTLAALSIVCPPVEYPPDLHQPPFILAGDQHQLGPKTASRHPLYSQSLFGRLSTNPVYSSHPLSRSNTRPTPGQLRLTAAMLPMPYPPFINLTRNYRSHPAILSVPSHLFYHDTLIPEAHQPKTPLQSSPLWVGRKWPVVFVPHAGPDDIERDNAGWYNLSEATLACDIAAQLIEVSWVRPRDIVIMSPFAAQVKRLRALMRSRRYAGGSGYWEVNIGPLEAFQGLESRVVILCTTRTREKQVEEDIASGAGVVGMRRRMNVALTRAKEGLIVIGSEKVLGTDEAWRAFMSFCARNGLVRGQLERRWGDEREDLGVLGEDYDGYGGSEGEEEEGEGEGEEEEGEEEGGEEWEDGYEEGEEREEAARN</sequence>
<dbReference type="GO" id="GO:0004386">
    <property type="term" value="F:helicase activity"/>
    <property type="evidence" value="ECO:0007669"/>
    <property type="project" value="InterPro"/>
</dbReference>
<dbReference type="GO" id="GO:0035194">
    <property type="term" value="P:regulatory ncRNA-mediated post-transcriptional gene silencing"/>
    <property type="evidence" value="ECO:0007669"/>
    <property type="project" value="TreeGrafter"/>
</dbReference>